<gene>
    <name evidence="2" type="ORF">DSL92_03685</name>
</gene>
<reference evidence="2" key="1">
    <citation type="submission" date="2018-12" db="EMBL/GenBank/DDBJ databases">
        <authorList>
            <person name="Jadhav K."/>
            <person name="Kushwaha B."/>
            <person name="Jadhav I."/>
        </authorList>
    </citation>
    <scope>NUCLEOTIDE SEQUENCE [LARGE SCALE GENOMIC DNA]</scope>
    <source>
        <strain evidence="2">SBS 10</strain>
    </source>
</reference>
<evidence type="ECO:0000256" key="1">
    <source>
        <dbReference type="SAM" id="MobiDB-lite"/>
    </source>
</evidence>
<dbReference type="EMBL" id="RXHI01000009">
    <property type="protein sequence ID" value="RUA22818.1"/>
    <property type="molecule type" value="Genomic_DNA"/>
</dbReference>
<organism evidence="2">
    <name type="scientific">Billgrantia gudaonensis</name>
    <dbReference type="NCBI Taxonomy" id="376427"/>
    <lineage>
        <taxon>Bacteria</taxon>
        <taxon>Pseudomonadati</taxon>
        <taxon>Pseudomonadota</taxon>
        <taxon>Gammaproteobacteria</taxon>
        <taxon>Oceanospirillales</taxon>
        <taxon>Halomonadaceae</taxon>
        <taxon>Billgrantia</taxon>
    </lineage>
</organism>
<protein>
    <submittedName>
        <fullName evidence="2">Uncharacterized protein</fullName>
    </submittedName>
</protein>
<feature type="region of interest" description="Disordered" evidence="1">
    <location>
        <begin position="117"/>
        <end position="144"/>
    </location>
</feature>
<comment type="caution">
    <text evidence="2">The sequence shown here is derived from an EMBL/GenBank/DDBJ whole genome shotgun (WGS) entry which is preliminary data.</text>
</comment>
<sequence>MSLGDPVYTDTRTTPTGMTQTTFASTNNLWDSLMEMGEIGGEKERLLPPGAIPTWTNGGRDLFIEMVRRSRLQHHRGQDGQHLRPPSRSGRFAAPVAVGAIAGINPPAEVRQRLRRAGRPGDLPYPQRTGHRTRPPGGDVDQRRGLAFPARHGFLGRVLPLIWTMA</sequence>
<name>A0A432JJQ7_9GAMM</name>
<proteinExistence type="predicted"/>
<accession>A0A432JJQ7</accession>
<dbReference type="AlphaFoldDB" id="A0A432JJQ7"/>
<evidence type="ECO:0000313" key="2">
    <source>
        <dbReference type="EMBL" id="RUA22818.1"/>
    </source>
</evidence>